<feature type="compositionally biased region" description="Basic and acidic residues" evidence="5">
    <location>
        <begin position="299"/>
        <end position="310"/>
    </location>
</feature>
<feature type="compositionally biased region" description="Pro residues" evidence="5">
    <location>
        <begin position="311"/>
        <end position="324"/>
    </location>
</feature>
<evidence type="ECO:0000256" key="1">
    <source>
        <dbReference type="ARBA" id="ARBA00004141"/>
    </source>
</evidence>
<evidence type="ECO:0000256" key="3">
    <source>
        <dbReference type="ARBA" id="ARBA00022989"/>
    </source>
</evidence>
<dbReference type="InterPro" id="IPR036259">
    <property type="entry name" value="MFS_trans_sf"/>
</dbReference>
<protein>
    <submittedName>
        <fullName evidence="7">SCAMP like protein</fullName>
    </submittedName>
</protein>
<feature type="compositionally biased region" description="Basic and acidic residues" evidence="5">
    <location>
        <begin position="249"/>
        <end position="286"/>
    </location>
</feature>
<keyword evidence="3 6" id="KW-1133">Transmembrane helix</keyword>
<proteinExistence type="predicted"/>
<evidence type="ECO:0000256" key="5">
    <source>
        <dbReference type="SAM" id="MobiDB-lite"/>
    </source>
</evidence>
<keyword evidence="2 6" id="KW-0812">Transmembrane</keyword>
<comment type="caution">
    <text evidence="7">The sequence shown here is derived from an EMBL/GenBank/DDBJ whole genome shotgun (WGS) entry which is preliminary data.</text>
</comment>
<feature type="transmembrane region" description="Helical" evidence="6">
    <location>
        <begin position="100"/>
        <end position="120"/>
    </location>
</feature>
<sequence>MESDIIEQAKQMSKPELLRLVGQLQADKVELRYEIEDLKAKNKPKPSKNEPPQPPIYSTEQKEKLNFPCCCPIARVDFKEDLQHLKYDEDSESTYKGLKWLYLVFLIRFLAYFVNDVSLITFCIHYKSSSELWASIIMAIFTNLIFAIPMSFAGFKTAYNGAMKSNSRLYFACFFLQFVFMIYDGLMVAGINNCGVMTLLSIQKSDRDKSLMIMCYVVISLGSLAILCTIIALLPLVVARQKLTGKWQAKQEKKARREAEREKQKAELAAIEHEEKEKQNLLKAEESETATPTPTESPTVKEVKKADDPKPPAPAKPTETPPAPISVDDKAGEDLVDEFLEKV</sequence>
<keyword evidence="4 6" id="KW-0472">Membrane</keyword>
<dbReference type="EMBL" id="BQXS01011254">
    <property type="protein sequence ID" value="GKT36566.1"/>
    <property type="molecule type" value="Genomic_DNA"/>
</dbReference>
<feature type="region of interest" description="Disordered" evidence="5">
    <location>
        <begin position="249"/>
        <end position="333"/>
    </location>
</feature>
<evidence type="ECO:0000313" key="8">
    <source>
        <dbReference type="Proteomes" id="UP001057375"/>
    </source>
</evidence>
<evidence type="ECO:0000256" key="4">
    <source>
        <dbReference type="ARBA" id="ARBA00023136"/>
    </source>
</evidence>
<feature type="transmembrane region" description="Helical" evidence="6">
    <location>
        <begin position="211"/>
        <end position="238"/>
    </location>
</feature>
<evidence type="ECO:0000313" key="7">
    <source>
        <dbReference type="EMBL" id="GKT36566.1"/>
    </source>
</evidence>
<name>A0ABQ5KVV0_9EUKA</name>
<gene>
    <name evidence="7" type="ORF">ADUPG1_009507</name>
</gene>
<organism evidence="7 8">
    <name type="scientific">Aduncisulcus paluster</name>
    <dbReference type="NCBI Taxonomy" id="2918883"/>
    <lineage>
        <taxon>Eukaryota</taxon>
        <taxon>Metamonada</taxon>
        <taxon>Carpediemonas-like organisms</taxon>
        <taxon>Aduncisulcus</taxon>
    </lineage>
</organism>
<keyword evidence="8" id="KW-1185">Reference proteome</keyword>
<comment type="subcellular location">
    <subcellularLocation>
        <location evidence="1">Membrane</location>
        <topology evidence="1">Multi-pass membrane protein</topology>
    </subcellularLocation>
</comment>
<evidence type="ECO:0000256" key="2">
    <source>
        <dbReference type="ARBA" id="ARBA00022692"/>
    </source>
</evidence>
<dbReference type="InterPro" id="IPR007273">
    <property type="entry name" value="SCAMP"/>
</dbReference>
<accession>A0ABQ5KVV0</accession>
<evidence type="ECO:0000256" key="6">
    <source>
        <dbReference type="SAM" id="Phobius"/>
    </source>
</evidence>
<feature type="compositionally biased region" description="Low complexity" evidence="5">
    <location>
        <begin position="289"/>
        <end position="298"/>
    </location>
</feature>
<dbReference type="Pfam" id="PF04144">
    <property type="entry name" value="SCAMP"/>
    <property type="match status" value="1"/>
</dbReference>
<dbReference type="SUPFAM" id="SSF103473">
    <property type="entry name" value="MFS general substrate transporter"/>
    <property type="match status" value="1"/>
</dbReference>
<dbReference type="Proteomes" id="UP001057375">
    <property type="component" value="Unassembled WGS sequence"/>
</dbReference>
<feature type="transmembrane region" description="Helical" evidence="6">
    <location>
        <begin position="132"/>
        <end position="155"/>
    </location>
</feature>
<feature type="transmembrane region" description="Helical" evidence="6">
    <location>
        <begin position="167"/>
        <end position="191"/>
    </location>
</feature>
<reference evidence="7" key="1">
    <citation type="submission" date="2022-03" db="EMBL/GenBank/DDBJ databases">
        <title>Draft genome sequence of Aduncisulcus paluster, a free-living microaerophilic Fornicata.</title>
        <authorList>
            <person name="Yuyama I."/>
            <person name="Kume K."/>
            <person name="Tamura T."/>
            <person name="Inagaki Y."/>
            <person name="Hashimoto T."/>
        </authorList>
    </citation>
    <scope>NUCLEOTIDE SEQUENCE</scope>
    <source>
        <strain evidence="7">NY0171</strain>
    </source>
</reference>